<dbReference type="InterPro" id="IPR036048">
    <property type="entry name" value="Interleukin_8-like_sf"/>
</dbReference>
<keyword evidence="2" id="KW-0732">Signal</keyword>
<accession>A0AAN9H3G5</accession>
<dbReference type="Pfam" id="PF00048">
    <property type="entry name" value="IL8"/>
    <property type="match status" value="1"/>
</dbReference>
<feature type="signal peptide" evidence="2">
    <location>
        <begin position="1"/>
        <end position="30"/>
    </location>
</feature>
<feature type="domain" description="Chemokine interleukin-8-like" evidence="3">
    <location>
        <begin position="34"/>
        <end position="96"/>
    </location>
</feature>
<evidence type="ECO:0000313" key="4">
    <source>
        <dbReference type="EMBL" id="KAK7148466.1"/>
    </source>
</evidence>
<dbReference type="SMART" id="SM00199">
    <property type="entry name" value="SCY"/>
    <property type="match status" value="1"/>
</dbReference>
<dbReference type="Gene3D" id="2.40.50.40">
    <property type="match status" value="1"/>
</dbReference>
<dbReference type="EMBL" id="JAYKXH010000013">
    <property type="protein sequence ID" value="KAK7148466.1"/>
    <property type="molecule type" value="Genomic_DNA"/>
</dbReference>
<dbReference type="GO" id="GO:0005615">
    <property type="term" value="C:extracellular space"/>
    <property type="evidence" value="ECO:0007669"/>
    <property type="project" value="UniProtKB-KW"/>
</dbReference>
<reference evidence="4 5" key="1">
    <citation type="submission" date="2024-02" db="EMBL/GenBank/DDBJ databases">
        <title>Chromosome-level genome assembly of the Eurasian Minnow (Phoxinus phoxinus).</title>
        <authorList>
            <person name="Oriowo T.O."/>
            <person name="Martin S."/>
            <person name="Stange M."/>
            <person name="Chrysostomakis Y."/>
            <person name="Brown T."/>
            <person name="Winkler S."/>
            <person name="Kukowka S."/>
            <person name="Myers E.W."/>
            <person name="Bohne A."/>
        </authorList>
    </citation>
    <scope>NUCLEOTIDE SEQUENCE [LARGE SCALE GENOMIC DNA]</scope>
    <source>
        <strain evidence="4">ZFMK-TIS-60720</strain>
        <tissue evidence="4">Whole Organism</tissue>
    </source>
</reference>
<evidence type="ECO:0000313" key="5">
    <source>
        <dbReference type="Proteomes" id="UP001364617"/>
    </source>
</evidence>
<dbReference type="InterPro" id="IPR001811">
    <property type="entry name" value="Chemokine_IL8-like_dom"/>
</dbReference>
<dbReference type="SUPFAM" id="SSF54117">
    <property type="entry name" value="Interleukin 8-like chemokines"/>
    <property type="match status" value="1"/>
</dbReference>
<evidence type="ECO:0000259" key="3">
    <source>
        <dbReference type="SMART" id="SM00199"/>
    </source>
</evidence>
<evidence type="ECO:0000256" key="2">
    <source>
        <dbReference type="SAM" id="SignalP"/>
    </source>
</evidence>
<feature type="chain" id="PRO_5043018842" description="Chemokine interleukin-8-like domain-containing protein" evidence="2">
    <location>
        <begin position="31"/>
        <end position="122"/>
    </location>
</feature>
<organism evidence="4 5">
    <name type="scientific">Phoxinus phoxinus</name>
    <name type="common">Eurasian minnow</name>
    <dbReference type="NCBI Taxonomy" id="58324"/>
    <lineage>
        <taxon>Eukaryota</taxon>
        <taxon>Metazoa</taxon>
        <taxon>Chordata</taxon>
        <taxon>Craniata</taxon>
        <taxon>Vertebrata</taxon>
        <taxon>Euteleostomi</taxon>
        <taxon>Actinopterygii</taxon>
        <taxon>Neopterygii</taxon>
        <taxon>Teleostei</taxon>
        <taxon>Ostariophysi</taxon>
        <taxon>Cypriniformes</taxon>
        <taxon>Leuciscidae</taxon>
        <taxon>Phoxininae</taxon>
        <taxon>Phoxinus</taxon>
    </lineage>
</organism>
<comment type="caution">
    <text evidence="4">The sequence shown here is derived from an EMBL/GenBank/DDBJ whole genome shotgun (WGS) entry which is preliminary data.</text>
</comment>
<dbReference type="GO" id="GO:0008009">
    <property type="term" value="F:chemokine activity"/>
    <property type="evidence" value="ECO:0007669"/>
    <property type="project" value="InterPro"/>
</dbReference>
<proteinExistence type="predicted"/>
<evidence type="ECO:0000256" key="1">
    <source>
        <dbReference type="ARBA" id="ARBA00022514"/>
    </source>
</evidence>
<name>A0AAN9H3G5_9TELE</name>
<keyword evidence="1" id="KW-0202">Cytokine</keyword>
<protein>
    <recommendedName>
        <fullName evidence="3">Chemokine interleukin-8-like domain-containing protein</fullName>
    </recommendedName>
</protein>
<gene>
    <name evidence="4" type="ORF">R3I93_012711</name>
</gene>
<dbReference type="AlphaFoldDB" id="A0AAN9H3G5"/>
<dbReference type="Proteomes" id="UP001364617">
    <property type="component" value="Unassembled WGS sequence"/>
</dbReference>
<dbReference type="GO" id="GO:0006955">
    <property type="term" value="P:immune response"/>
    <property type="evidence" value="ECO:0007669"/>
    <property type="project" value="InterPro"/>
</dbReference>
<sequence length="122" mass="13918">MAFRTLQGNMSLLLLLSVCLVFTTENRTAAISLREKCECIGETGSVQWRKITDFTIIPKAPLCNKVQIILQLSGKQACLNPESKQGKKLQRCWKRIKFTTWKKKACLRLKRNSNGPKSPKKH</sequence>
<keyword evidence="5" id="KW-1185">Reference proteome</keyword>